<organism evidence="1 2">
    <name type="scientific">Dillenia turbinata</name>
    <dbReference type="NCBI Taxonomy" id="194707"/>
    <lineage>
        <taxon>Eukaryota</taxon>
        <taxon>Viridiplantae</taxon>
        <taxon>Streptophyta</taxon>
        <taxon>Embryophyta</taxon>
        <taxon>Tracheophyta</taxon>
        <taxon>Spermatophyta</taxon>
        <taxon>Magnoliopsida</taxon>
        <taxon>eudicotyledons</taxon>
        <taxon>Gunneridae</taxon>
        <taxon>Pentapetalae</taxon>
        <taxon>Dilleniales</taxon>
        <taxon>Dilleniaceae</taxon>
        <taxon>Dillenia</taxon>
    </lineage>
</organism>
<dbReference type="EMBL" id="JBAMMX010000015">
    <property type="protein sequence ID" value="KAK6926298.1"/>
    <property type="molecule type" value="Genomic_DNA"/>
</dbReference>
<protein>
    <submittedName>
        <fullName evidence="1">Uncharacterized protein</fullName>
    </submittedName>
</protein>
<evidence type="ECO:0000313" key="1">
    <source>
        <dbReference type="EMBL" id="KAK6926298.1"/>
    </source>
</evidence>
<reference evidence="1 2" key="1">
    <citation type="submission" date="2023-12" db="EMBL/GenBank/DDBJ databases">
        <title>A high-quality genome assembly for Dillenia turbinata (Dilleniales).</title>
        <authorList>
            <person name="Chanderbali A."/>
        </authorList>
    </citation>
    <scope>NUCLEOTIDE SEQUENCE [LARGE SCALE GENOMIC DNA]</scope>
    <source>
        <strain evidence="1">LSX21</strain>
        <tissue evidence="1">Leaf</tissue>
    </source>
</reference>
<evidence type="ECO:0000313" key="2">
    <source>
        <dbReference type="Proteomes" id="UP001370490"/>
    </source>
</evidence>
<dbReference type="AlphaFoldDB" id="A0AAN8ZAD5"/>
<name>A0AAN8ZAD5_9MAGN</name>
<proteinExistence type="predicted"/>
<sequence length="130" mass="13074">MKGSDINFNGIIILHKLCPSEFSGESSEGGDLIRGGLTSIPSAISTNKFGISNSVSSSMNSSFWSLISNVNGLIIVFSSSSLIGSVSGFADLSSSGGLSVPRLSLRGWRAAAALAAAARMSAADSVAGTG</sequence>
<accession>A0AAN8ZAD5</accession>
<keyword evidence="2" id="KW-1185">Reference proteome</keyword>
<comment type="caution">
    <text evidence="1">The sequence shown here is derived from an EMBL/GenBank/DDBJ whole genome shotgun (WGS) entry which is preliminary data.</text>
</comment>
<dbReference type="Proteomes" id="UP001370490">
    <property type="component" value="Unassembled WGS sequence"/>
</dbReference>
<gene>
    <name evidence="1" type="ORF">RJ641_008017</name>
</gene>